<accession>A0A399FDL0</accession>
<evidence type="ECO:0000313" key="1">
    <source>
        <dbReference type="EMBL" id="RIH92921.1"/>
    </source>
</evidence>
<gene>
    <name evidence="1" type="ORF">Mgrana_01196</name>
</gene>
<dbReference type="RefSeq" id="WP_119356700.1">
    <property type="nucleotide sequence ID" value="NZ_BJXM01000006.1"/>
</dbReference>
<dbReference type="AlphaFoldDB" id="A0A399FDL0"/>
<keyword evidence="2" id="KW-1185">Reference proteome</keyword>
<comment type="caution">
    <text evidence="1">The sequence shown here is derived from an EMBL/GenBank/DDBJ whole genome shotgun (WGS) entry which is preliminary data.</text>
</comment>
<protein>
    <submittedName>
        <fullName evidence="1">Uncharacterized protein</fullName>
    </submittedName>
</protein>
<sequence>MLTAQKINQLAQDQVLEGLGKHEGDTLRVVIAHTSPSHFEAVGEFQLQSGKLHRPCSGPMTSDLLVEWLKTLLERWPFERAISWAVHPLDPKTQQFIQQTKSQSKAD</sequence>
<dbReference type="Proteomes" id="UP000266178">
    <property type="component" value="Unassembled WGS sequence"/>
</dbReference>
<evidence type="ECO:0000313" key="2">
    <source>
        <dbReference type="Proteomes" id="UP000266178"/>
    </source>
</evidence>
<dbReference type="OrthoDB" id="26090at2"/>
<reference evidence="1 2" key="1">
    <citation type="submission" date="2018-08" db="EMBL/GenBank/DDBJ databases">
        <title>Meiothermus granaticius genome AF-68 sequencing project.</title>
        <authorList>
            <person name="Da Costa M.S."/>
            <person name="Albuquerque L."/>
            <person name="Raposo P."/>
            <person name="Froufe H.J.C."/>
            <person name="Barroso C.S."/>
            <person name="Egas C."/>
        </authorList>
    </citation>
    <scope>NUCLEOTIDE SEQUENCE [LARGE SCALE GENOMIC DNA]</scope>
    <source>
        <strain evidence="1 2">AF-68</strain>
    </source>
</reference>
<name>A0A399FDL0_9DEIN</name>
<proteinExistence type="predicted"/>
<dbReference type="EMBL" id="QWLB01000012">
    <property type="protein sequence ID" value="RIH92921.1"/>
    <property type="molecule type" value="Genomic_DNA"/>
</dbReference>
<organism evidence="1 2">
    <name type="scientific">Meiothermus granaticius NBRC 107808</name>
    <dbReference type="NCBI Taxonomy" id="1227551"/>
    <lineage>
        <taxon>Bacteria</taxon>
        <taxon>Thermotogati</taxon>
        <taxon>Deinococcota</taxon>
        <taxon>Deinococci</taxon>
        <taxon>Thermales</taxon>
        <taxon>Thermaceae</taxon>
        <taxon>Meiothermus</taxon>
    </lineage>
</organism>